<accession>A0A6B0UA20</accession>
<proteinExistence type="predicted"/>
<dbReference type="EMBL" id="GIFC01006395">
    <property type="protein sequence ID" value="MXU88478.1"/>
    <property type="molecule type" value="Transcribed_RNA"/>
</dbReference>
<name>A0A6B0UA20_IXORI</name>
<evidence type="ECO:0000313" key="1">
    <source>
        <dbReference type="EMBL" id="MXU88478.1"/>
    </source>
</evidence>
<dbReference type="AlphaFoldDB" id="A0A6B0UA20"/>
<protein>
    <submittedName>
        <fullName evidence="1">Putative secreted protein</fullName>
    </submittedName>
</protein>
<sequence length="102" mass="11806">MDGKPDLLFFLLFAAPRHSLYLGIENFPPNFSAGIHSPDRLTLSRLFKNDLSHLFFFFFGGVVIKRELCGTEFLFFSLVSQTCALWSRPFFLFPPSFSLFRD</sequence>
<reference evidence="1" key="1">
    <citation type="submission" date="2019-12" db="EMBL/GenBank/DDBJ databases">
        <title>An insight into the sialome of adult female Ixodes ricinus ticks feeding for 6 days.</title>
        <authorList>
            <person name="Perner J."/>
            <person name="Ribeiro J.M.C."/>
        </authorList>
    </citation>
    <scope>NUCLEOTIDE SEQUENCE</scope>
    <source>
        <strain evidence="1">Semi-engorged</strain>
        <tissue evidence="1">Salivary glands</tissue>
    </source>
</reference>
<organism evidence="1">
    <name type="scientific">Ixodes ricinus</name>
    <name type="common">Common tick</name>
    <name type="synonym">Acarus ricinus</name>
    <dbReference type="NCBI Taxonomy" id="34613"/>
    <lineage>
        <taxon>Eukaryota</taxon>
        <taxon>Metazoa</taxon>
        <taxon>Ecdysozoa</taxon>
        <taxon>Arthropoda</taxon>
        <taxon>Chelicerata</taxon>
        <taxon>Arachnida</taxon>
        <taxon>Acari</taxon>
        <taxon>Parasitiformes</taxon>
        <taxon>Ixodida</taxon>
        <taxon>Ixodoidea</taxon>
        <taxon>Ixodidae</taxon>
        <taxon>Ixodinae</taxon>
        <taxon>Ixodes</taxon>
    </lineage>
</organism>